<keyword evidence="3" id="KW-1185">Reference proteome</keyword>
<reference evidence="2 3" key="1">
    <citation type="submission" date="2021-01" db="EMBL/GenBank/DDBJ databases">
        <title>Whole genome shotgun sequence of Verrucosispora qiuiae NBRC 106684.</title>
        <authorList>
            <person name="Komaki H."/>
            <person name="Tamura T."/>
        </authorList>
    </citation>
    <scope>NUCLEOTIDE SEQUENCE [LARGE SCALE GENOMIC DNA]</scope>
    <source>
        <strain evidence="2 3">NBRC 106684</strain>
    </source>
</reference>
<name>A0ABQ4JGE9_9ACTN</name>
<feature type="compositionally biased region" description="Low complexity" evidence="1">
    <location>
        <begin position="1"/>
        <end position="11"/>
    </location>
</feature>
<organism evidence="2 3">
    <name type="scientific">Micromonospora qiuiae</name>
    <dbReference type="NCBI Taxonomy" id="502268"/>
    <lineage>
        <taxon>Bacteria</taxon>
        <taxon>Bacillati</taxon>
        <taxon>Actinomycetota</taxon>
        <taxon>Actinomycetes</taxon>
        <taxon>Micromonosporales</taxon>
        <taxon>Micromonosporaceae</taxon>
        <taxon>Micromonospora</taxon>
    </lineage>
</organism>
<feature type="region of interest" description="Disordered" evidence="1">
    <location>
        <begin position="40"/>
        <end position="69"/>
    </location>
</feature>
<feature type="compositionally biased region" description="Low complexity" evidence="1">
    <location>
        <begin position="46"/>
        <end position="69"/>
    </location>
</feature>
<gene>
    <name evidence="2" type="ORF">Vqi01_47910</name>
</gene>
<evidence type="ECO:0008006" key="4">
    <source>
        <dbReference type="Google" id="ProtNLM"/>
    </source>
</evidence>
<proteinExistence type="predicted"/>
<feature type="region of interest" description="Disordered" evidence="1">
    <location>
        <begin position="1"/>
        <end position="28"/>
    </location>
</feature>
<protein>
    <recommendedName>
        <fullName evidence="4">Type VII secretion protein EccE</fullName>
    </recommendedName>
</protein>
<dbReference type="NCBIfam" id="TIGR03923">
    <property type="entry name" value="T7SS_EccE"/>
    <property type="match status" value="1"/>
</dbReference>
<comment type="caution">
    <text evidence="2">The sequence shown here is derived from an EMBL/GenBank/DDBJ whole genome shotgun (WGS) entry which is preliminary data.</text>
</comment>
<accession>A0ABQ4JGE9</accession>
<evidence type="ECO:0000256" key="1">
    <source>
        <dbReference type="SAM" id="MobiDB-lite"/>
    </source>
</evidence>
<evidence type="ECO:0000313" key="2">
    <source>
        <dbReference type="EMBL" id="GIJ29629.1"/>
    </source>
</evidence>
<sequence>MPAQQQAGGAAPVLGGTGPGHSWAAQRGQGRATIGGTYASQAAGSAAHTGQAGPGTTHPGQTGTATTYGGQAGTTYGGQAGATYGGQAGATHSGQADAAHSGQAGAAHSGQAGAAYASQVAGVAAGAAAAPPAGTGAAAPATAARSAAAEASGAAAPVVRPHRRQLRVAGIHVAQLVAWQAGAAAVLAATPHGVPLTVGVATVALLLLAPTVVRHRGRWLYEWLRVWWGYRGRRRQLAATGPEAAWQLLTHLEGSVELDQVEIDDQPAVLLTHRGGLSAVLEVDPTEGALLMGAPQALSSPMSLLPAADPKTPQVAVQVLIQVTPAPRVGAAAVDRAYRELTGGSVPASRQAWVVLQAPRTPDFHADRDLRPALTAAIRRTRRQLRHDRVMARLLNRDEVLAAVASLTHLTGAAAGGDRPLARESWRNWSAQGTPQSCHRLLDWPDRAWEVDPLLRALPAAAGVVSIAVARQPGRPGDDEAVLEVAFRLIGADAAALAAADRALAEAIRGHGGRLQRLDGEHAHGVAATLPLGGFLR</sequence>
<evidence type="ECO:0000313" key="3">
    <source>
        <dbReference type="Proteomes" id="UP000653076"/>
    </source>
</evidence>
<dbReference type="Proteomes" id="UP000653076">
    <property type="component" value="Unassembled WGS sequence"/>
</dbReference>
<dbReference type="InterPro" id="IPR021368">
    <property type="entry name" value="T7SS_EccE"/>
</dbReference>
<dbReference type="EMBL" id="BOPC01000077">
    <property type="protein sequence ID" value="GIJ29629.1"/>
    <property type="molecule type" value="Genomic_DNA"/>
</dbReference>